<dbReference type="InterPro" id="IPR010982">
    <property type="entry name" value="Lambda_DNA-bd_dom_sf"/>
</dbReference>
<dbReference type="SMART" id="SM00530">
    <property type="entry name" value="HTH_XRE"/>
    <property type="match status" value="1"/>
</dbReference>
<dbReference type="Proteomes" id="UP000494182">
    <property type="component" value="Unassembled WGS sequence"/>
</dbReference>
<reference evidence="2 3" key="1">
    <citation type="submission" date="2019-09" db="EMBL/GenBank/DDBJ databases">
        <authorList>
            <person name="Depoorter E."/>
        </authorList>
    </citation>
    <scope>NUCLEOTIDE SEQUENCE [LARGE SCALE GENOMIC DNA]</scope>
    <source>
        <strain evidence="2">R-71171</strain>
    </source>
</reference>
<dbReference type="EMBL" id="CABVQT010000011">
    <property type="protein sequence ID" value="VWD35655.1"/>
    <property type="molecule type" value="Genomic_DNA"/>
</dbReference>
<proteinExistence type="predicted"/>
<accession>A0A6P2ZW23</accession>
<organism evidence="2 3">
    <name type="scientific">Burkholderia contaminans</name>
    <dbReference type="NCBI Taxonomy" id="488447"/>
    <lineage>
        <taxon>Bacteria</taxon>
        <taxon>Pseudomonadati</taxon>
        <taxon>Pseudomonadota</taxon>
        <taxon>Betaproteobacteria</taxon>
        <taxon>Burkholderiales</taxon>
        <taxon>Burkholderiaceae</taxon>
        <taxon>Burkholderia</taxon>
        <taxon>Burkholderia cepacia complex</taxon>
    </lineage>
</organism>
<evidence type="ECO:0000313" key="2">
    <source>
        <dbReference type="EMBL" id="VWD35655.1"/>
    </source>
</evidence>
<evidence type="ECO:0000313" key="3">
    <source>
        <dbReference type="Proteomes" id="UP000494182"/>
    </source>
</evidence>
<dbReference type="GO" id="GO:0003677">
    <property type="term" value="F:DNA binding"/>
    <property type="evidence" value="ECO:0007669"/>
    <property type="project" value="InterPro"/>
</dbReference>
<protein>
    <submittedName>
        <fullName evidence="2">Putative phage-related regulator</fullName>
    </submittedName>
</protein>
<dbReference type="Gene3D" id="1.10.260.40">
    <property type="entry name" value="lambda repressor-like DNA-binding domains"/>
    <property type="match status" value="1"/>
</dbReference>
<dbReference type="AlphaFoldDB" id="A0A6P2ZW23"/>
<dbReference type="RefSeq" id="WP_174974801.1">
    <property type="nucleotide sequence ID" value="NZ_CABVQT010000011.1"/>
</dbReference>
<dbReference type="InterPro" id="IPR001387">
    <property type="entry name" value="Cro/C1-type_HTH"/>
</dbReference>
<gene>
    <name evidence="2" type="ORF">BCO71171_04261</name>
</gene>
<feature type="domain" description="HTH cro/C1-type" evidence="1">
    <location>
        <begin position="8"/>
        <end position="52"/>
    </location>
</feature>
<dbReference type="Pfam" id="PF01381">
    <property type="entry name" value="HTH_3"/>
    <property type="match status" value="1"/>
</dbReference>
<sequence>MGDFSERLKEERQRLGLNQEGFAALGGVQKQAQFNYEKGVRKPDSDYLVALAGHGVDVLYVLTGRRSDSSPLLPDETELLSGFRQLTDVGQAAIQASINGYLLAGVLTLSGGPVKDVRILSTDRAAKLEEFALQSVEAIEADVGRVKSGRTSPKRGGETNQD</sequence>
<evidence type="ECO:0000259" key="1">
    <source>
        <dbReference type="PROSITE" id="PS50943"/>
    </source>
</evidence>
<dbReference type="SUPFAM" id="SSF47413">
    <property type="entry name" value="lambda repressor-like DNA-binding domains"/>
    <property type="match status" value="1"/>
</dbReference>
<dbReference type="PROSITE" id="PS50943">
    <property type="entry name" value="HTH_CROC1"/>
    <property type="match status" value="1"/>
</dbReference>
<name>A0A6P2ZW23_9BURK</name>